<name>A0A7C5YA09_CALS0</name>
<gene>
    <name evidence="2" type="ORF">ENM42_00780</name>
</gene>
<reference evidence="2" key="1">
    <citation type="journal article" date="2020" name="mSystems">
        <title>Genome- and Community-Level Interaction Insights into Carbon Utilization and Element Cycling Functions of Hydrothermarchaeota in Hydrothermal Sediment.</title>
        <authorList>
            <person name="Zhou Z."/>
            <person name="Liu Y."/>
            <person name="Xu W."/>
            <person name="Pan J."/>
            <person name="Luo Z.H."/>
            <person name="Li M."/>
        </authorList>
    </citation>
    <scope>NUCLEOTIDE SEQUENCE [LARGE SCALE GENOMIC DNA]</scope>
    <source>
        <strain evidence="2">SpSt-1084</strain>
    </source>
</reference>
<dbReference type="PANTHER" id="PTHR11117:SF24">
    <property type="entry name" value="PROTEIN FDRA"/>
    <property type="match status" value="1"/>
</dbReference>
<feature type="domain" description="ATP-citrate synthase/succinyl-CoA ligase C-terminal" evidence="1">
    <location>
        <begin position="359"/>
        <end position="510"/>
    </location>
</feature>
<dbReference type="Pfam" id="PF00549">
    <property type="entry name" value="Ligase_CoA"/>
    <property type="match status" value="1"/>
</dbReference>
<comment type="caution">
    <text evidence="2">The sequence shown here is derived from an EMBL/GenBank/DDBJ whole genome shotgun (WGS) entry which is preliminary data.</text>
</comment>
<organism evidence="2">
    <name type="scientific">Caldiarchaeum subterraneum</name>
    <dbReference type="NCBI Taxonomy" id="311458"/>
    <lineage>
        <taxon>Archaea</taxon>
        <taxon>Nitrososphaerota</taxon>
        <taxon>Candidatus Caldarchaeales</taxon>
        <taxon>Candidatus Caldarchaeaceae</taxon>
        <taxon>Candidatus Caldarchaeum</taxon>
    </lineage>
</organism>
<dbReference type="GO" id="GO:0004776">
    <property type="term" value="F:succinate-CoA ligase (GDP-forming) activity"/>
    <property type="evidence" value="ECO:0007669"/>
    <property type="project" value="TreeGrafter"/>
</dbReference>
<evidence type="ECO:0000259" key="1">
    <source>
        <dbReference type="Pfam" id="PF00549"/>
    </source>
</evidence>
<dbReference type="SUPFAM" id="SSF51735">
    <property type="entry name" value="NAD(P)-binding Rossmann-fold domains"/>
    <property type="match status" value="1"/>
</dbReference>
<dbReference type="InterPro" id="IPR036291">
    <property type="entry name" value="NAD(P)-bd_dom_sf"/>
</dbReference>
<dbReference type="InterPro" id="IPR016102">
    <property type="entry name" value="Succinyl-CoA_synth-like"/>
</dbReference>
<accession>A0A7C5YA09</accession>
<dbReference type="EMBL" id="DRXS01000045">
    <property type="protein sequence ID" value="HHR40343.1"/>
    <property type="molecule type" value="Genomic_DNA"/>
</dbReference>
<protein>
    <recommendedName>
        <fullName evidence="1">ATP-citrate synthase/succinyl-CoA ligase C-terminal domain-containing protein</fullName>
    </recommendedName>
</protein>
<dbReference type="GO" id="GO:0006099">
    <property type="term" value="P:tricarboxylic acid cycle"/>
    <property type="evidence" value="ECO:0007669"/>
    <property type="project" value="TreeGrafter"/>
</dbReference>
<dbReference type="PANTHER" id="PTHR11117">
    <property type="entry name" value="SUCCINYL-COA LIGASE SUBUNIT ALPHA"/>
    <property type="match status" value="1"/>
</dbReference>
<evidence type="ECO:0000313" key="2">
    <source>
        <dbReference type="EMBL" id="HHR40343.1"/>
    </source>
</evidence>
<dbReference type="GO" id="GO:0009361">
    <property type="term" value="C:succinate-CoA ligase complex (ADP-forming)"/>
    <property type="evidence" value="ECO:0007669"/>
    <property type="project" value="TreeGrafter"/>
</dbReference>
<sequence length="533" mass="57783">MSVRAHPHDINIRRAEMLPMGSAEVSNFVIRGLYRDSVQLMEVSERVKRLPGVVEAVVVMGTAANKESLKSLMLLTPEGEKAGPNDLIVALKTTGNAEEIFMLVKKILFETRTTATSYSSIEEAVKSHQEIKYASISIPGKYVGDVAFKLIDYGVNLFVFSDHVPVDTEVELKKHAAAKNLLVMGPEAGTAIVSGVAFGFANNVAKGPVGVVASAGSGIQEFITLLDGYGIGISHAIGVGARDLSRDVDGIMTRKALQILDKDENTKLITLIAKQSDIAVVKHLLETEKVSKPLLLCLLGYPEPVSTYPQVSTLHGLALKTASYLSRSKLEEAMKSLMHEVRRLRALVSKANGFPRAFYSGGTLATETAFIWAEAGLKVYSNLSIRSAERLQNPYESVGATVIDYGSEEFTEGRPHPIIDPTLRNKRIITELNSTETCCIAWDLIIGYGAPDNIISRIFDEIGESILKNRNKKMVVRVVGTPRDFQWEQTMILANYSVIVPQSNALAAVFSAACGLGDPSVVETLTSELVSGG</sequence>
<proteinExistence type="predicted"/>
<dbReference type="GO" id="GO:0005829">
    <property type="term" value="C:cytosol"/>
    <property type="evidence" value="ECO:0007669"/>
    <property type="project" value="TreeGrafter"/>
</dbReference>
<dbReference type="Gene3D" id="3.40.50.261">
    <property type="entry name" value="Succinyl-CoA synthetase domains"/>
    <property type="match status" value="2"/>
</dbReference>
<dbReference type="InterPro" id="IPR005811">
    <property type="entry name" value="SUCC_ACL_C"/>
</dbReference>
<dbReference type="AlphaFoldDB" id="A0A7C5YA09"/>
<dbReference type="Gene3D" id="3.40.50.720">
    <property type="entry name" value="NAD(P)-binding Rossmann-like Domain"/>
    <property type="match status" value="1"/>
</dbReference>
<dbReference type="SUPFAM" id="SSF52210">
    <property type="entry name" value="Succinyl-CoA synthetase domains"/>
    <property type="match status" value="1"/>
</dbReference>
<dbReference type="GO" id="GO:0004775">
    <property type="term" value="F:succinate-CoA ligase (ADP-forming) activity"/>
    <property type="evidence" value="ECO:0007669"/>
    <property type="project" value="TreeGrafter"/>
</dbReference>